<sequence length="61" mass="7007">MEEFNLNIKLKAKNQVEANQVKKAFETMVSSFKADGIIKMEKIFKSDAFVRNVVKMKLGIK</sequence>
<organism evidence="1 2">
    <name type="scientific">Marivirga atlantica</name>
    <dbReference type="NCBI Taxonomy" id="1548457"/>
    <lineage>
        <taxon>Bacteria</taxon>
        <taxon>Pseudomonadati</taxon>
        <taxon>Bacteroidota</taxon>
        <taxon>Cytophagia</taxon>
        <taxon>Cytophagales</taxon>
        <taxon>Marivirgaceae</taxon>
        <taxon>Marivirga</taxon>
    </lineage>
</organism>
<dbReference type="Proteomes" id="UP000642920">
    <property type="component" value="Unassembled WGS sequence"/>
</dbReference>
<accession>A0A937DKN1</accession>
<protein>
    <submittedName>
        <fullName evidence="1">Uncharacterized protein</fullName>
    </submittedName>
</protein>
<reference evidence="1" key="1">
    <citation type="submission" date="2021-01" db="EMBL/GenBank/DDBJ databases">
        <title>Marivirga sp. nov., isolated from intertidal surface sediments.</title>
        <authorList>
            <person name="Zhang M."/>
        </authorList>
    </citation>
    <scope>NUCLEOTIDE SEQUENCE</scope>
    <source>
        <strain evidence="1">SM1354</strain>
    </source>
</reference>
<name>A0A937DKN1_9BACT</name>
<dbReference type="RefSeq" id="WP_201924505.1">
    <property type="nucleotide sequence ID" value="NZ_JAERQG010000006.1"/>
</dbReference>
<evidence type="ECO:0000313" key="1">
    <source>
        <dbReference type="EMBL" id="MBL0767105.1"/>
    </source>
</evidence>
<gene>
    <name evidence="1" type="ORF">JKP34_17700</name>
</gene>
<evidence type="ECO:0000313" key="2">
    <source>
        <dbReference type="Proteomes" id="UP000642920"/>
    </source>
</evidence>
<dbReference type="AlphaFoldDB" id="A0A937DKN1"/>
<keyword evidence="2" id="KW-1185">Reference proteome</keyword>
<dbReference type="EMBL" id="JAERQG010000006">
    <property type="protein sequence ID" value="MBL0767105.1"/>
    <property type="molecule type" value="Genomic_DNA"/>
</dbReference>
<comment type="caution">
    <text evidence="1">The sequence shown here is derived from an EMBL/GenBank/DDBJ whole genome shotgun (WGS) entry which is preliminary data.</text>
</comment>
<proteinExistence type="predicted"/>